<dbReference type="PANTHER" id="PTHR10359">
    <property type="entry name" value="A/G-SPECIFIC ADENINE GLYCOSYLASE/ENDONUCLEASE III"/>
    <property type="match status" value="1"/>
</dbReference>
<dbReference type="GO" id="GO:0019104">
    <property type="term" value="F:DNA N-glycosylase activity"/>
    <property type="evidence" value="ECO:0007669"/>
    <property type="project" value="UniProtKB-UniRule"/>
</dbReference>
<dbReference type="EMBL" id="JASOOE010000001">
    <property type="protein sequence ID" value="MDK7186399.1"/>
    <property type="molecule type" value="Genomic_DNA"/>
</dbReference>
<keyword evidence="10" id="KW-0238">DNA-binding</keyword>
<keyword evidence="12" id="KW-0540">Nuclease</keyword>
<dbReference type="NCBIfam" id="TIGR01083">
    <property type="entry name" value="nth"/>
    <property type="match status" value="1"/>
</dbReference>
<evidence type="ECO:0000256" key="5">
    <source>
        <dbReference type="ARBA" id="ARBA00022801"/>
    </source>
</evidence>
<evidence type="ECO:0000256" key="1">
    <source>
        <dbReference type="ARBA" id="ARBA00008343"/>
    </source>
</evidence>
<evidence type="ECO:0000313" key="13">
    <source>
        <dbReference type="Proteomes" id="UP001229251"/>
    </source>
</evidence>
<dbReference type="InterPro" id="IPR005759">
    <property type="entry name" value="Nth"/>
</dbReference>
<dbReference type="EC" id="4.2.99.18" evidence="10"/>
<keyword evidence="9 10" id="KW-0326">Glycosidase</keyword>
<comment type="similarity">
    <text evidence="1 10">Belongs to the Nth/MutY family.</text>
</comment>
<comment type="cofactor">
    <cofactor evidence="10">
        <name>[4Fe-4S] cluster</name>
        <dbReference type="ChEBI" id="CHEBI:49883"/>
    </cofactor>
    <text evidence="10">Binds 1 [4Fe-4S] cluster.</text>
</comment>
<dbReference type="GO" id="GO:0140078">
    <property type="term" value="F:class I DNA-(apurinic or apyrimidinic site) endonuclease activity"/>
    <property type="evidence" value="ECO:0007669"/>
    <property type="project" value="UniProtKB-EC"/>
</dbReference>
<evidence type="ECO:0000256" key="6">
    <source>
        <dbReference type="ARBA" id="ARBA00023004"/>
    </source>
</evidence>
<protein>
    <recommendedName>
        <fullName evidence="10">Endonuclease III</fullName>
        <ecNumber evidence="10">4.2.99.18</ecNumber>
    </recommendedName>
    <alternativeName>
        <fullName evidence="10">DNA-(apurinic or apyrimidinic site) lyase</fullName>
    </alternativeName>
</protein>
<sequence>MMLTDECAYQTLHAMMDLFPDAKPALNFDNHYQLLLAVMLSAQTTDVQVNKVTPALFKTYPTPFELAKASPSEVETYIKSLGLYRNKAKYLVQAAQQLVNDHHGQVPDRRKDLEALAGVGRKTTNVVLSVGFDIPAFAVDTHIHRICLHHKIVDQGATVREVERRVCQVLDPKDWRQAHQSLILFGRQICHPRNPECHNYPQLYCCQEEIE</sequence>
<comment type="catalytic activity">
    <reaction evidence="10">
        <text>2'-deoxyribonucleotide-(2'-deoxyribose 5'-phosphate)-2'-deoxyribonucleotide-DNA = a 3'-end 2'-deoxyribonucleotide-(2,3-dehydro-2,3-deoxyribose 5'-phosphate)-DNA + a 5'-end 5'-phospho-2'-deoxyribonucleoside-DNA + H(+)</text>
        <dbReference type="Rhea" id="RHEA:66592"/>
        <dbReference type="Rhea" id="RHEA-COMP:13180"/>
        <dbReference type="Rhea" id="RHEA-COMP:16897"/>
        <dbReference type="Rhea" id="RHEA-COMP:17067"/>
        <dbReference type="ChEBI" id="CHEBI:15378"/>
        <dbReference type="ChEBI" id="CHEBI:136412"/>
        <dbReference type="ChEBI" id="CHEBI:157695"/>
        <dbReference type="ChEBI" id="CHEBI:167181"/>
        <dbReference type="EC" id="4.2.99.18"/>
    </reaction>
</comment>
<evidence type="ECO:0000256" key="2">
    <source>
        <dbReference type="ARBA" id="ARBA00022485"/>
    </source>
</evidence>
<dbReference type="CDD" id="cd00056">
    <property type="entry name" value="ENDO3c"/>
    <property type="match status" value="1"/>
</dbReference>
<evidence type="ECO:0000259" key="11">
    <source>
        <dbReference type="SMART" id="SM00478"/>
    </source>
</evidence>
<evidence type="ECO:0000256" key="3">
    <source>
        <dbReference type="ARBA" id="ARBA00022723"/>
    </source>
</evidence>
<dbReference type="Pfam" id="PF00633">
    <property type="entry name" value="HHH"/>
    <property type="match status" value="1"/>
</dbReference>
<evidence type="ECO:0000256" key="9">
    <source>
        <dbReference type="ARBA" id="ARBA00023295"/>
    </source>
</evidence>
<keyword evidence="2" id="KW-0004">4Fe-4S</keyword>
<dbReference type="SMART" id="SM00478">
    <property type="entry name" value="ENDO3c"/>
    <property type="match status" value="1"/>
</dbReference>
<dbReference type="GO" id="GO:0046872">
    <property type="term" value="F:metal ion binding"/>
    <property type="evidence" value="ECO:0007669"/>
    <property type="project" value="UniProtKB-KW"/>
</dbReference>
<dbReference type="InterPro" id="IPR003265">
    <property type="entry name" value="HhH-GPD_domain"/>
</dbReference>
<evidence type="ECO:0000256" key="7">
    <source>
        <dbReference type="ARBA" id="ARBA00023014"/>
    </source>
</evidence>
<dbReference type="GO" id="GO:0003677">
    <property type="term" value="F:DNA binding"/>
    <property type="evidence" value="ECO:0007669"/>
    <property type="project" value="UniProtKB-UniRule"/>
</dbReference>
<keyword evidence="7" id="KW-0411">Iron-sulfur</keyword>
<dbReference type="AlphaFoldDB" id="A0AAJ1Q401"/>
<feature type="domain" description="HhH-GPD" evidence="11">
    <location>
        <begin position="40"/>
        <end position="188"/>
    </location>
</feature>
<reference evidence="12" key="1">
    <citation type="submission" date="2023-05" db="EMBL/GenBank/DDBJ databases">
        <title>Cataloging the Phylogenetic Diversity of Human Bladder Bacteria.</title>
        <authorList>
            <person name="Du J."/>
        </authorList>
    </citation>
    <scope>NUCLEOTIDE SEQUENCE</scope>
    <source>
        <strain evidence="12">UMB1231</strain>
    </source>
</reference>
<keyword evidence="10" id="KW-0456">Lyase</keyword>
<dbReference type="Gene3D" id="1.10.340.30">
    <property type="entry name" value="Hypothetical protein, domain 2"/>
    <property type="match status" value="1"/>
</dbReference>
<evidence type="ECO:0000256" key="4">
    <source>
        <dbReference type="ARBA" id="ARBA00022763"/>
    </source>
</evidence>
<dbReference type="PIRSF" id="PIRSF001435">
    <property type="entry name" value="Nth"/>
    <property type="match status" value="1"/>
</dbReference>
<accession>A0AAJ1Q401</accession>
<evidence type="ECO:0000256" key="10">
    <source>
        <dbReference type="HAMAP-Rule" id="MF_00942"/>
    </source>
</evidence>
<keyword evidence="5 10" id="KW-0378">Hydrolase</keyword>
<dbReference type="InterPro" id="IPR011257">
    <property type="entry name" value="DNA_glycosylase"/>
</dbReference>
<comment type="caution">
    <text evidence="10">Lacks conserved residue(s) required for the propagation of feature annotation.</text>
</comment>
<dbReference type="Pfam" id="PF00730">
    <property type="entry name" value="HhH-GPD"/>
    <property type="match status" value="1"/>
</dbReference>
<dbReference type="GO" id="GO:0006285">
    <property type="term" value="P:base-excision repair, AP site formation"/>
    <property type="evidence" value="ECO:0007669"/>
    <property type="project" value="TreeGrafter"/>
</dbReference>
<dbReference type="InterPro" id="IPR023170">
    <property type="entry name" value="HhH_base_excis_C"/>
</dbReference>
<gene>
    <name evidence="10 12" type="primary">nth</name>
    <name evidence="12" type="ORF">QP433_00210</name>
</gene>
<dbReference type="Proteomes" id="UP001229251">
    <property type="component" value="Unassembled WGS sequence"/>
</dbReference>
<keyword evidence="4 10" id="KW-0227">DNA damage</keyword>
<dbReference type="HAMAP" id="MF_00942">
    <property type="entry name" value="Nth"/>
    <property type="match status" value="1"/>
</dbReference>
<dbReference type="InterPro" id="IPR000445">
    <property type="entry name" value="HhH_motif"/>
</dbReference>
<keyword evidence="3" id="KW-0479">Metal-binding</keyword>
<dbReference type="SUPFAM" id="SSF48150">
    <property type="entry name" value="DNA-glycosylase"/>
    <property type="match status" value="1"/>
</dbReference>
<evidence type="ECO:0000313" key="12">
    <source>
        <dbReference type="EMBL" id="MDK7186399.1"/>
    </source>
</evidence>
<keyword evidence="8 10" id="KW-0234">DNA repair</keyword>
<dbReference type="FunFam" id="1.10.340.30:FF:000001">
    <property type="entry name" value="Endonuclease III"/>
    <property type="match status" value="1"/>
</dbReference>
<organism evidence="12 13">
    <name type="scientific">Facklamia hominis</name>
    <dbReference type="NCBI Taxonomy" id="178214"/>
    <lineage>
        <taxon>Bacteria</taxon>
        <taxon>Bacillati</taxon>
        <taxon>Bacillota</taxon>
        <taxon>Bacilli</taxon>
        <taxon>Lactobacillales</taxon>
        <taxon>Aerococcaceae</taxon>
        <taxon>Facklamia</taxon>
    </lineage>
</organism>
<evidence type="ECO:0000256" key="8">
    <source>
        <dbReference type="ARBA" id="ARBA00023204"/>
    </source>
</evidence>
<name>A0AAJ1Q401_9LACT</name>
<dbReference type="GO" id="GO:0051539">
    <property type="term" value="F:4 iron, 4 sulfur cluster binding"/>
    <property type="evidence" value="ECO:0007669"/>
    <property type="project" value="UniProtKB-KW"/>
</dbReference>
<comment type="caution">
    <text evidence="12">The sequence shown here is derived from an EMBL/GenBank/DDBJ whole genome shotgun (WGS) entry which is preliminary data.</text>
</comment>
<proteinExistence type="inferred from homology"/>
<keyword evidence="12" id="KW-0255">Endonuclease</keyword>
<dbReference type="Gene3D" id="1.10.1670.10">
    <property type="entry name" value="Helix-hairpin-Helix base-excision DNA repair enzymes (C-terminal)"/>
    <property type="match status" value="1"/>
</dbReference>
<dbReference type="PANTHER" id="PTHR10359:SF18">
    <property type="entry name" value="ENDONUCLEASE III"/>
    <property type="match status" value="1"/>
</dbReference>
<comment type="function">
    <text evidence="10">DNA repair enzyme that has both DNA N-glycosylase activity and AP-lyase activity. The DNA N-glycosylase activity releases various damaged pyrimidines from DNA by cleaving the N-glycosidic bond, leaving an AP (apurinic/apyrimidinic) site. The AP-lyase activity cleaves the phosphodiester bond 3' to the AP site by a beta-elimination, leaving a 3'-terminal unsaturated sugar and a product with a terminal 5'-phosphate.</text>
</comment>
<keyword evidence="6" id="KW-0408">Iron</keyword>